<evidence type="ECO:0000256" key="5">
    <source>
        <dbReference type="ARBA" id="ARBA00022679"/>
    </source>
</evidence>
<dbReference type="InterPro" id="IPR011268">
    <property type="entry name" value="Purine_phosphorylase"/>
</dbReference>
<dbReference type="Gene3D" id="3.40.50.1580">
    <property type="entry name" value="Nucleoside phosphorylase domain"/>
    <property type="match status" value="1"/>
</dbReference>
<dbReference type="InterPro" id="IPR011270">
    <property type="entry name" value="Pur_Nuc_Pase_Ino/Guo-sp"/>
</dbReference>
<evidence type="ECO:0000256" key="1">
    <source>
        <dbReference type="ARBA" id="ARBA00005058"/>
    </source>
</evidence>
<dbReference type="PANTHER" id="PTHR11904:SF9">
    <property type="entry name" value="PURINE NUCLEOSIDE PHOSPHORYLASE-RELATED"/>
    <property type="match status" value="1"/>
</dbReference>
<comment type="subunit">
    <text evidence="3">Homotrimer.</text>
</comment>
<keyword evidence="5 6" id="KW-0808">Transferase</keyword>
<dbReference type="InterPro" id="IPR000845">
    <property type="entry name" value="Nucleoside_phosphorylase_d"/>
</dbReference>
<comment type="similarity">
    <text evidence="2 6">Belongs to the PNP/MTAP phosphorylase family.</text>
</comment>
<evidence type="ECO:0000313" key="9">
    <source>
        <dbReference type="Proteomes" id="UP000318878"/>
    </source>
</evidence>
<dbReference type="NCBIfam" id="TIGR01700">
    <property type="entry name" value="PNPH"/>
    <property type="match status" value="1"/>
</dbReference>
<evidence type="ECO:0000256" key="6">
    <source>
        <dbReference type="PIRNR" id="PIRNR000477"/>
    </source>
</evidence>
<comment type="caution">
    <text evidence="8">The sequence shown here is derived from an EMBL/GenBank/DDBJ whole genome shotgun (WGS) entry which is preliminary data.</text>
</comment>
<keyword evidence="4 6" id="KW-0328">Glycosyltransferase</keyword>
<comment type="function">
    <text evidence="6">The purine nucleoside phosphorylases catalyze the phosphorolytic breakdown of the N-glycosidic bond in the beta-(deoxy)ribonucleoside molecules, with the formation of the corresponding free purine bases and pentose-1-phosphate.</text>
</comment>
<evidence type="ECO:0000259" key="7">
    <source>
        <dbReference type="Pfam" id="PF01048"/>
    </source>
</evidence>
<protein>
    <recommendedName>
        <fullName evidence="6">Purine nucleoside phosphorylase</fullName>
        <ecNumber evidence="6">2.4.2.1</ecNumber>
    </recommendedName>
    <alternativeName>
        <fullName evidence="6">Inosine-guanosine phosphorylase</fullName>
    </alternativeName>
</protein>
<comment type="pathway">
    <text evidence="1 6">Purine metabolism; purine nucleoside salvage.</text>
</comment>
<reference evidence="8 9" key="1">
    <citation type="submission" date="2019-02" db="EMBL/GenBank/DDBJ databases">
        <title>Deep-cultivation of Planctomycetes and their phenomic and genomic characterization uncovers novel biology.</title>
        <authorList>
            <person name="Wiegand S."/>
            <person name="Jogler M."/>
            <person name="Boedeker C."/>
            <person name="Pinto D."/>
            <person name="Vollmers J."/>
            <person name="Rivas-Marin E."/>
            <person name="Kohn T."/>
            <person name="Peeters S.H."/>
            <person name="Heuer A."/>
            <person name="Rast P."/>
            <person name="Oberbeckmann S."/>
            <person name="Bunk B."/>
            <person name="Jeske O."/>
            <person name="Meyerdierks A."/>
            <person name="Storesund J.E."/>
            <person name="Kallscheuer N."/>
            <person name="Luecker S."/>
            <person name="Lage O.M."/>
            <person name="Pohl T."/>
            <person name="Merkel B.J."/>
            <person name="Hornburger P."/>
            <person name="Mueller R.-W."/>
            <person name="Bruemmer F."/>
            <person name="Labrenz M."/>
            <person name="Spormann A.M."/>
            <person name="Op Den Camp H."/>
            <person name="Overmann J."/>
            <person name="Amann R."/>
            <person name="Jetten M.S.M."/>
            <person name="Mascher T."/>
            <person name="Medema M.H."/>
            <person name="Devos D.P."/>
            <person name="Kaster A.-K."/>
            <person name="Ovreas L."/>
            <person name="Rohde M."/>
            <person name="Galperin M.Y."/>
            <person name="Jogler C."/>
        </authorList>
    </citation>
    <scope>NUCLEOTIDE SEQUENCE [LARGE SCALE GENOMIC DNA]</scope>
    <source>
        <strain evidence="8 9">Enr8</strain>
    </source>
</reference>
<dbReference type="PANTHER" id="PTHR11904">
    <property type="entry name" value="METHYLTHIOADENOSINE/PURINE NUCLEOSIDE PHOSPHORYLASE"/>
    <property type="match status" value="1"/>
</dbReference>
<dbReference type="GO" id="GO:0009116">
    <property type="term" value="P:nucleoside metabolic process"/>
    <property type="evidence" value="ECO:0007669"/>
    <property type="project" value="InterPro"/>
</dbReference>
<dbReference type="CDD" id="cd09009">
    <property type="entry name" value="PNP-EcPNPII_like"/>
    <property type="match status" value="1"/>
</dbReference>
<proteinExistence type="inferred from homology"/>
<dbReference type="UniPathway" id="UPA00606"/>
<dbReference type="AlphaFoldDB" id="A0A5C5VM60"/>
<feature type="domain" description="Nucleoside phosphorylase" evidence="7">
    <location>
        <begin position="25"/>
        <end position="272"/>
    </location>
</feature>
<dbReference type="InterPro" id="IPR018099">
    <property type="entry name" value="Purine_phosphorylase-2_CS"/>
</dbReference>
<keyword evidence="9" id="KW-1185">Reference proteome</keyword>
<evidence type="ECO:0000256" key="2">
    <source>
        <dbReference type="ARBA" id="ARBA00006751"/>
    </source>
</evidence>
<dbReference type="PIRSF" id="PIRSF000477">
    <property type="entry name" value="PurNPase"/>
    <property type="match status" value="1"/>
</dbReference>
<evidence type="ECO:0000256" key="4">
    <source>
        <dbReference type="ARBA" id="ARBA00022676"/>
    </source>
</evidence>
<name>A0A5C5VM60_9BACT</name>
<dbReference type="NCBIfam" id="TIGR01697">
    <property type="entry name" value="PNPH-PUNA-XAPA"/>
    <property type="match status" value="1"/>
</dbReference>
<dbReference type="InterPro" id="IPR035994">
    <property type="entry name" value="Nucleoside_phosphorylase_sf"/>
</dbReference>
<dbReference type="EC" id="2.4.2.1" evidence="6"/>
<dbReference type="GO" id="GO:0004731">
    <property type="term" value="F:purine-nucleoside phosphorylase activity"/>
    <property type="evidence" value="ECO:0007669"/>
    <property type="project" value="UniProtKB-EC"/>
</dbReference>
<dbReference type="GO" id="GO:0005737">
    <property type="term" value="C:cytoplasm"/>
    <property type="evidence" value="ECO:0007669"/>
    <property type="project" value="TreeGrafter"/>
</dbReference>
<dbReference type="PROSITE" id="PS01240">
    <property type="entry name" value="PNP_MTAP_2"/>
    <property type="match status" value="1"/>
</dbReference>
<dbReference type="EMBL" id="SJPF01000001">
    <property type="protein sequence ID" value="TWT39070.1"/>
    <property type="molecule type" value="Genomic_DNA"/>
</dbReference>
<sequence>MFRLSVEVEETAAAVRRRWNRRPKAGIILGTGLGSLTDGIDVEASIAYDDLPYFPQATALSHAGRLICGKLGGVDVLVMEGRFHLYEGYSLDQITLPVRVMQELGAQLLVVSNASGGMNPYYHSGDIMLMEDHINMMWRSPLVGHTDEGKLAERFPDMSSPYDRRLLKLAAKVARRESIRFHQGVYVAMSGPNYETRAEYRFLRQIGGDVVGMSTVPEVIVARQCGLQVLALSTVTNICLPDDLGRVGKYDVINAAKAAEPKLRRIVREVIREA</sequence>
<organism evidence="8 9">
    <name type="scientific">Blastopirellula retiformator</name>
    <dbReference type="NCBI Taxonomy" id="2527970"/>
    <lineage>
        <taxon>Bacteria</taxon>
        <taxon>Pseudomonadati</taxon>
        <taxon>Planctomycetota</taxon>
        <taxon>Planctomycetia</taxon>
        <taxon>Pirellulales</taxon>
        <taxon>Pirellulaceae</taxon>
        <taxon>Blastopirellula</taxon>
    </lineage>
</organism>
<dbReference type="Proteomes" id="UP000318878">
    <property type="component" value="Unassembled WGS sequence"/>
</dbReference>
<evidence type="ECO:0000256" key="3">
    <source>
        <dbReference type="ARBA" id="ARBA00011233"/>
    </source>
</evidence>
<gene>
    <name evidence="8" type="primary">punA_2</name>
    <name evidence="8" type="ORF">Enr8_07650</name>
</gene>
<evidence type="ECO:0000313" key="8">
    <source>
        <dbReference type="EMBL" id="TWT39070.1"/>
    </source>
</evidence>
<dbReference type="RefSeq" id="WP_246119938.1">
    <property type="nucleotide sequence ID" value="NZ_SJPF01000001.1"/>
</dbReference>
<dbReference type="Pfam" id="PF01048">
    <property type="entry name" value="PNP_UDP_1"/>
    <property type="match status" value="1"/>
</dbReference>
<accession>A0A5C5VM60</accession>
<dbReference type="NCBIfam" id="NF006054">
    <property type="entry name" value="PRK08202.1"/>
    <property type="match status" value="1"/>
</dbReference>
<dbReference type="SUPFAM" id="SSF53167">
    <property type="entry name" value="Purine and uridine phosphorylases"/>
    <property type="match status" value="1"/>
</dbReference>